<dbReference type="Pfam" id="PF24125">
    <property type="entry name" value="Cds6_C"/>
    <property type="match status" value="1"/>
</dbReference>
<dbReference type="InterPro" id="IPR010130">
    <property type="entry name" value="T1SS_OMP_TolC"/>
</dbReference>
<evidence type="ECO:0000256" key="4">
    <source>
        <dbReference type="ARBA" id="ARBA00022452"/>
    </source>
</evidence>
<dbReference type="InterPro" id="IPR032710">
    <property type="entry name" value="NTF2-like_dom_sf"/>
</dbReference>
<evidence type="ECO:0000313" key="11">
    <source>
        <dbReference type="Proteomes" id="UP001165395"/>
    </source>
</evidence>
<keyword evidence="3" id="KW-0813">Transport</keyword>
<protein>
    <submittedName>
        <fullName evidence="10">TolC family outer membrane protein</fullName>
    </submittedName>
</protein>
<dbReference type="InterPro" id="IPR051906">
    <property type="entry name" value="TolC-like"/>
</dbReference>
<dbReference type="Pfam" id="PF02321">
    <property type="entry name" value="OEP"/>
    <property type="match status" value="2"/>
</dbReference>
<name>A0ABS8D8F3_9NEIS</name>
<dbReference type="PANTHER" id="PTHR30026:SF22">
    <property type="entry name" value="OUTER MEMBRANE EFFLUX PROTEIN"/>
    <property type="match status" value="1"/>
</dbReference>
<dbReference type="InterPro" id="IPR003423">
    <property type="entry name" value="OMP_efflux"/>
</dbReference>
<comment type="caution">
    <text evidence="10">The sequence shown here is derived from an EMBL/GenBank/DDBJ whole genome shotgun (WGS) entry which is preliminary data.</text>
</comment>
<evidence type="ECO:0000256" key="7">
    <source>
        <dbReference type="ARBA" id="ARBA00023237"/>
    </source>
</evidence>
<gene>
    <name evidence="10" type="ORF">LIN78_12980</name>
</gene>
<dbReference type="RefSeq" id="WP_227181271.1">
    <property type="nucleotide sequence ID" value="NZ_JAJBZT010000007.1"/>
</dbReference>
<evidence type="ECO:0000256" key="8">
    <source>
        <dbReference type="SAM" id="SignalP"/>
    </source>
</evidence>
<evidence type="ECO:0000256" key="1">
    <source>
        <dbReference type="ARBA" id="ARBA00004442"/>
    </source>
</evidence>
<dbReference type="InterPro" id="IPR056203">
    <property type="entry name" value="Cds6_C"/>
</dbReference>
<feature type="signal peptide" evidence="8">
    <location>
        <begin position="1"/>
        <end position="22"/>
    </location>
</feature>
<organism evidence="10 11">
    <name type="scientific">Leeia speluncae</name>
    <dbReference type="NCBI Taxonomy" id="2884804"/>
    <lineage>
        <taxon>Bacteria</taxon>
        <taxon>Pseudomonadati</taxon>
        <taxon>Pseudomonadota</taxon>
        <taxon>Betaproteobacteria</taxon>
        <taxon>Neisseriales</taxon>
        <taxon>Leeiaceae</taxon>
        <taxon>Leeia</taxon>
    </lineage>
</organism>
<sequence length="601" mass="67109">MFELKKISLAILTLAISGQLTAKPVASLKEAAESAVMTSPEILAKWHDYLATAEEQGVAKGGFLPKVNLTLGVGREKQVDPGQEDRTYNRSGGAISLRQMIFDGFATSNQVKQFGHAKLAKYYELLATTDDIVLQVAKAYWDVQRYRELVSLAKDNYAIHRGIFDQIEDRVKAGVGRRVDLEQASGRLALAESNWLTEESNLHDVTVVFQRLVGEVPADSLADAPTLASRLPRQADVLNSAFSHNPSFLSAVENIRSARAQLQVAKANNLPSLEFRANHDITRNQDGVIGKHKTNVVELVLNYNLFNGGSDAARGRQYSEQLNLALDLRDKACRDIRQVASIAWNDVQKLKEQIGYLEQHQLSTEKARDAYRKQFDIGQRTLLDLLDTENELFDAKRSLVNAQYDYKLAEARVLASGSKLMPALALTPITRDAPEGVDNSDSNDADRYTCGDLRMIPAVQLNKDSVVIPKYVSNIALPENAEKPVSVNQQEQVNKFLNAWTAAWSAEDVNGYLASYADTFTPEAGLSRAQWEKQRKQRLTKSGDIAVKLEDIKIDMVDSTHANAQFMQKYESKSFKDVTQKKLELMQKDGKWFINKESLIQ</sequence>
<keyword evidence="8" id="KW-0732">Signal</keyword>
<evidence type="ECO:0000256" key="6">
    <source>
        <dbReference type="ARBA" id="ARBA00023136"/>
    </source>
</evidence>
<evidence type="ECO:0000256" key="2">
    <source>
        <dbReference type="ARBA" id="ARBA00007613"/>
    </source>
</evidence>
<evidence type="ECO:0000259" key="9">
    <source>
        <dbReference type="Pfam" id="PF24125"/>
    </source>
</evidence>
<evidence type="ECO:0000313" key="10">
    <source>
        <dbReference type="EMBL" id="MCB6184461.1"/>
    </source>
</evidence>
<evidence type="ECO:0000256" key="5">
    <source>
        <dbReference type="ARBA" id="ARBA00022692"/>
    </source>
</evidence>
<feature type="domain" description="Cds6 C-terminal" evidence="9">
    <location>
        <begin position="493"/>
        <end position="597"/>
    </location>
</feature>
<comment type="similarity">
    <text evidence="2">Belongs to the outer membrane factor (OMF) (TC 1.B.17) family.</text>
</comment>
<comment type="subcellular location">
    <subcellularLocation>
        <location evidence="1">Cell outer membrane</location>
    </subcellularLocation>
</comment>
<keyword evidence="7" id="KW-0998">Cell outer membrane</keyword>
<keyword evidence="5" id="KW-0812">Transmembrane</keyword>
<keyword evidence="11" id="KW-1185">Reference proteome</keyword>
<keyword evidence="4" id="KW-1134">Transmembrane beta strand</keyword>
<dbReference type="Gene3D" id="3.10.450.50">
    <property type="match status" value="1"/>
</dbReference>
<dbReference type="Proteomes" id="UP001165395">
    <property type="component" value="Unassembled WGS sequence"/>
</dbReference>
<dbReference type="Gene3D" id="1.20.1600.10">
    <property type="entry name" value="Outer membrane efflux proteins (OEP)"/>
    <property type="match status" value="1"/>
</dbReference>
<evidence type="ECO:0000256" key="3">
    <source>
        <dbReference type="ARBA" id="ARBA00022448"/>
    </source>
</evidence>
<feature type="chain" id="PRO_5047058593" evidence="8">
    <location>
        <begin position="23"/>
        <end position="601"/>
    </location>
</feature>
<reference evidence="10" key="1">
    <citation type="submission" date="2021-10" db="EMBL/GenBank/DDBJ databases">
        <title>The complete genome sequence of Leeia sp. TBRC 13508.</title>
        <authorList>
            <person name="Charoenyingcharoen P."/>
            <person name="Yukphan P."/>
        </authorList>
    </citation>
    <scope>NUCLEOTIDE SEQUENCE</scope>
    <source>
        <strain evidence="10">TBRC 13508</strain>
    </source>
</reference>
<dbReference type="NCBIfam" id="TIGR01844">
    <property type="entry name" value="type_I_sec_TolC"/>
    <property type="match status" value="1"/>
</dbReference>
<dbReference type="SUPFAM" id="SSF56954">
    <property type="entry name" value="Outer membrane efflux proteins (OEP)"/>
    <property type="match status" value="1"/>
</dbReference>
<keyword evidence="6" id="KW-0472">Membrane</keyword>
<accession>A0ABS8D8F3</accession>
<dbReference type="SUPFAM" id="SSF54427">
    <property type="entry name" value="NTF2-like"/>
    <property type="match status" value="1"/>
</dbReference>
<dbReference type="PANTHER" id="PTHR30026">
    <property type="entry name" value="OUTER MEMBRANE PROTEIN TOLC"/>
    <property type="match status" value="1"/>
</dbReference>
<dbReference type="EMBL" id="JAJBZT010000007">
    <property type="protein sequence ID" value="MCB6184461.1"/>
    <property type="molecule type" value="Genomic_DNA"/>
</dbReference>
<proteinExistence type="inferred from homology"/>